<evidence type="ECO:0000256" key="2">
    <source>
        <dbReference type="ARBA" id="ARBA00022980"/>
    </source>
</evidence>
<reference evidence="5" key="1">
    <citation type="journal article" date="2015" name="Sci. Rep.">
        <title>Updating algal evolutionary relationships through plastid genome sequencing: did alveolate plastids emerge through endosymbiosis of an ochrophyte?</title>
        <authorList>
            <person name="Sevcikova T."/>
            <person name="Horak A."/>
            <person name="Klimes V."/>
            <person name="Zbrankova V."/>
            <person name="Demir-Hilton E."/>
            <person name="Sudek S."/>
            <person name="Jenkins J."/>
            <person name="Schmutz J."/>
            <person name="Pribyl P."/>
            <person name="Fousek J."/>
            <person name="Vlcek C."/>
            <person name="Lang B.F."/>
            <person name="Obornik M."/>
            <person name="Worden A.Z."/>
            <person name="Elias M."/>
        </authorList>
    </citation>
    <scope>NUCLEOTIDE SEQUENCE</scope>
</reference>
<dbReference type="InterPro" id="IPR036838">
    <property type="entry name" value="Ribosomal_uS10_dom_sf"/>
</dbReference>
<dbReference type="InterPro" id="IPR027486">
    <property type="entry name" value="Ribosomal_uS10_dom"/>
</dbReference>
<dbReference type="PRINTS" id="PR00971">
    <property type="entry name" value="RIBOSOMALS10"/>
</dbReference>
<evidence type="ECO:0000313" key="5">
    <source>
        <dbReference type="EMBL" id="AIB04162.1"/>
    </source>
</evidence>
<comment type="similarity">
    <text evidence="1">Belongs to the universal ribosomal protein uS10 family.</text>
</comment>
<dbReference type="NCBIfam" id="TIGR01049">
    <property type="entry name" value="rpsJ_bact"/>
    <property type="match status" value="1"/>
</dbReference>
<dbReference type="Gene3D" id="3.30.70.600">
    <property type="entry name" value="Ribosomal protein S10 domain"/>
    <property type="match status" value="1"/>
</dbReference>
<dbReference type="RefSeq" id="YP_009131373.1">
    <property type="nucleotide sequence ID" value="NC_026851.1"/>
</dbReference>
<protein>
    <submittedName>
        <fullName evidence="5">30S ribosomal protein S10</fullName>
    </submittedName>
</protein>
<sequence length="118" mass="13878">MSEKIIKDGPTTCRIRLKAYNPEVLRITASILVGELQRLDKLYKLVTKINGPVRLPVRKRYYSLLRSPHIDKDSQEQFEVRRHKWFFDLVLPRKNYINLLARINFPAGIDISIVFPNT</sequence>
<gene>
    <name evidence="5" type="primary">rps10</name>
</gene>
<evidence type="ECO:0000259" key="4">
    <source>
        <dbReference type="SMART" id="SM01403"/>
    </source>
</evidence>
<keyword evidence="2 5" id="KW-0689">Ribosomal protein</keyword>
<accession>A0A0D3M5R5</accession>
<proteinExistence type="inferred from homology"/>
<dbReference type="GO" id="GO:1990904">
    <property type="term" value="C:ribonucleoprotein complex"/>
    <property type="evidence" value="ECO:0007669"/>
    <property type="project" value="UniProtKB-KW"/>
</dbReference>
<keyword evidence="5" id="KW-0934">Plastid</keyword>
<feature type="domain" description="Small ribosomal subunit protein uS10" evidence="4">
    <location>
        <begin position="14"/>
        <end position="114"/>
    </location>
</feature>
<dbReference type="SMART" id="SM01403">
    <property type="entry name" value="Ribosomal_S10"/>
    <property type="match status" value="1"/>
</dbReference>
<organism evidence="5">
    <name type="scientific">Trachydiscus minutus</name>
    <dbReference type="NCBI Taxonomy" id="1032745"/>
    <lineage>
        <taxon>Eukaryota</taxon>
        <taxon>Sar</taxon>
        <taxon>Stramenopiles</taxon>
        <taxon>Ochrophyta</taxon>
        <taxon>Eustigmatophyceae</taxon>
        <taxon>Goniochloridales</taxon>
        <taxon>Goniochloridaceae</taxon>
        <taxon>Trachydiscus</taxon>
    </lineage>
</organism>
<dbReference type="SUPFAM" id="SSF54999">
    <property type="entry name" value="Ribosomal protein S10"/>
    <property type="match status" value="1"/>
</dbReference>
<evidence type="ECO:0000256" key="3">
    <source>
        <dbReference type="ARBA" id="ARBA00023274"/>
    </source>
</evidence>
<evidence type="ECO:0000256" key="1">
    <source>
        <dbReference type="ARBA" id="ARBA00007102"/>
    </source>
</evidence>
<dbReference type="HAMAP" id="MF_00508">
    <property type="entry name" value="Ribosomal_uS10"/>
    <property type="match status" value="1"/>
</dbReference>
<geneLocation type="plastid" evidence="5"/>
<dbReference type="GeneID" id="24121234"/>
<dbReference type="PANTHER" id="PTHR11700">
    <property type="entry name" value="30S RIBOSOMAL PROTEIN S10 FAMILY MEMBER"/>
    <property type="match status" value="1"/>
</dbReference>
<dbReference type="InterPro" id="IPR001848">
    <property type="entry name" value="Ribosomal_uS10"/>
</dbReference>
<dbReference type="Pfam" id="PF00338">
    <property type="entry name" value="Ribosomal_S10"/>
    <property type="match status" value="1"/>
</dbReference>
<dbReference type="GO" id="GO:0006412">
    <property type="term" value="P:translation"/>
    <property type="evidence" value="ECO:0007669"/>
    <property type="project" value="InterPro"/>
</dbReference>
<name>A0A0D3M5R5_9STRA</name>
<dbReference type="GO" id="GO:0005840">
    <property type="term" value="C:ribosome"/>
    <property type="evidence" value="ECO:0007669"/>
    <property type="project" value="UniProtKB-KW"/>
</dbReference>
<keyword evidence="3" id="KW-0687">Ribonucleoprotein</keyword>
<dbReference type="AlphaFoldDB" id="A0A0D3M5R5"/>
<dbReference type="EMBL" id="KJ624065">
    <property type="protein sequence ID" value="AIB04162.1"/>
    <property type="molecule type" value="Genomic_DNA"/>
</dbReference>
<dbReference type="GO" id="GO:0003735">
    <property type="term" value="F:structural constituent of ribosome"/>
    <property type="evidence" value="ECO:0007669"/>
    <property type="project" value="InterPro"/>
</dbReference>